<dbReference type="Pfam" id="PF05699">
    <property type="entry name" value="Dimer_Tnp_hAT"/>
    <property type="match status" value="1"/>
</dbReference>
<evidence type="ECO:0000313" key="2">
    <source>
        <dbReference type="EMBL" id="KAF5814329.1"/>
    </source>
</evidence>
<dbReference type="Proteomes" id="UP000215914">
    <property type="component" value="Unassembled WGS sequence"/>
</dbReference>
<organism evidence="2 3">
    <name type="scientific">Helianthus annuus</name>
    <name type="common">Common sunflower</name>
    <dbReference type="NCBI Taxonomy" id="4232"/>
    <lineage>
        <taxon>Eukaryota</taxon>
        <taxon>Viridiplantae</taxon>
        <taxon>Streptophyta</taxon>
        <taxon>Embryophyta</taxon>
        <taxon>Tracheophyta</taxon>
        <taxon>Spermatophyta</taxon>
        <taxon>Magnoliopsida</taxon>
        <taxon>eudicotyledons</taxon>
        <taxon>Gunneridae</taxon>
        <taxon>Pentapetalae</taxon>
        <taxon>asterids</taxon>
        <taxon>campanulids</taxon>
        <taxon>Asterales</taxon>
        <taxon>Asteraceae</taxon>
        <taxon>Asteroideae</taxon>
        <taxon>Heliantheae alliance</taxon>
        <taxon>Heliantheae</taxon>
        <taxon>Helianthus</taxon>
    </lineage>
</organism>
<proteinExistence type="predicted"/>
<dbReference type="SUPFAM" id="SSF53098">
    <property type="entry name" value="Ribonuclease H-like"/>
    <property type="match status" value="1"/>
</dbReference>
<reference evidence="2" key="2">
    <citation type="submission" date="2020-06" db="EMBL/GenBank/DDBJ databases">
        <title>Helianthus annuus Genome sequencing and assembly Release 2.</title>
        <authorList>
            <person name="Gouzy J."/>
            <person name="Langlade N."/>
            <person name="Munos S."/>
        </authorList>
    </citation>
    <scope>NUCLEOTIDE SEQUENCE</scope>
    <source>
        <tissue evidence="2">Leaves</tissue>
    </source>
</reference>
<dbReference type="AlphaFoldDB" id="A0A9K3JG05"/>
<gene>
    <name evidence="2" type="ORF">HanXRQr2_Chr03g0109831</name>
</gene>
<dbReference type="Gramene" id="mRNA:HanXRQr2_Chr03g0109831">
    <property type="protein sequence ID" value="CDS:HanXRQr2_Chr03g0109831.1"/>
    <property type="gene ID" value="HanXRQr2_Chr03g0109831"/>
</dbReference>
<reference evidence="2" key="1">
    <citation type="journal article" date="2017" name="Nature">
        <title>The sunflower genome provides insights into oil metabolism, flowering and Asterid evolution.</title>
        <authorList>
            <person name="Badouin H."/>
            <person name="Gouzy J."/>
            <person name="Grassa C.J."/>
            <person name="Murat F."/>
            <person name="Staton S.E."/>
            <person name="Cottret L."/>
            <person name="Lelandais-Briere C."/>
            <person name="Owens G.L."/>
            <person name="Carrere S."/>
            <person name="Mayjonade B."/>
            <person name="Legrand L."/>
            <person name="Gill N."/>
            <person name="Kane N.C."/>
            <person name="Bowers J.E."/>
            <person name="Hubner S."/>
            <person name="Bellec A."/>
            <person name="Berard A."/>
            <person name="Berges H."/>
            <person name="Blanchet N."/>
            <person name="Boniface M.C."/>
            <person name="Brunel D."/>
            <person name="Catrice O."/>
            <person name="Chaidir N."/>
            <person name="Claudel C."/>
            <person name="Donnadieu C."/>
            <person name="Faraut T."/>
            <person name="Fievet G."/>
            <person name="Helmstetter N."/>
            <person name="King M."/>
            <person name="Knapp S.J."/>
            <person name="Lai Z."/>
            <person name="Le Paslier M.C."/>
            <person name="Lippi Y."/>
            <person name="Lorenzon L."/>
            <person name="Mandel J.R."/>
            <person name="Marage G."/>
            <person name="Marchand G."/>
            <person name="Marquand E."/>
            <person name="Bret-Mestries E."/>
            <person name="Morien E."/>
            <person name="Nambeesan S."/>
            <person name="Nguyen T."/>
            <person name="Pegot-Espagnet P."/>
            <person name="Pouilly N."/>
            <person name="Raftis F."/>
            <person name="Sallet E."/>
            <person name="Schiex T."/>
            <person name="Thomas J."/>
            <person name="Vandecasteele C."/>
            <person name="Vares D."/>
            <person name="Vear F."/>
            <person name="Vautrin S."/>
            <person name="Crespi M."/>
            <person name="Mangin B."/>
            <person name="Burke J.M."/>
            <person name="Salse J."/>
            <person name="Munos S."/>
            <person name="Vincourt P."/>
            <person name="Rieseberg L.H."/>
            <person name="Langlade N.B."/>
        </authorList>
    </citation>
    <scope>NUCLEOTIDE SEQUENCE</scope>
    <source>
        <tissue evidence="2">Leaves</tissue>
    </source>
</reference>
<keyword evidence="3" id="KW-1185">Reference proteome</keyword>
<protein>
    <submittedName>
        <fullName evidence="2">HAT dimerization domain, ribonuclease H-like superfamily</fullName>
    </submittedName>
</protein>
<sequence>MIRTKVNHHCQHQASTVASESAFSFSGRVISLRRTKLSPESVEMCICLKDYLDAAERIQHVESLEDENGVETDIHEEEVEMGMSSPLEED</sequence>
<accession>A0A9K3JG05</accession>
<feature type="domain" description="HAT C-terminal dimerisation" evidence="1">
    <location>
        <begin position="13"/>
        <end position="51"/>
    </location>
</feature>
<evidence type="ECO:0000259" key="1">
    <source>
        <dbReference type="Pfam" id="PF05699"/>
    </source>
</evidence>
<name>A0A9K3JG05_HELAN</name>
<comment type="caution">
    <text evidence="2">The sequence shown here is derived from an EMBL/GenBank/DDBJ whole genome shotgun (WGS) entry which is preliminary data.</text>
</comment>
<dbReference type="InterPro" id="IPR012337">
    <property type="entry name" value="RNaseH-like_sf"/>
</dbReference>
<dbReference type="GO" id="GO:0046983">
    <property type="term" value="F:protein dimerization activity"/>
    <property type="evidence" value="ECO:0007669"/>
    <property type="project" value="InterPro"/>
</dbReference>
<dbReference type="InterPro" id="IPR008906">
    <property type="entry name" value="HATC_C_dom"/>
</dbReference>
<evidence type="ECO:0000313" key="3">
    <source>
        <dbReference type="Proteomes" id="UP000215914"/>
    </source>
</evidence>
<dbReference type="EMBL" id="MNCJ02000318">
    <property type="protein sequence ID" value="KAF5814329.1"/>
    <property type="molecule type" value="Genomic_DNA"/>
</dbReference>